<proteinExistence type="inferred from homology"/>
<dbReference type="Ensembl" id="ENSSBOT00000031661.1">
    <property type="protein sequence ID" value="ENSSBOP00000014863.1"/>
    <property type="gene ID" value="ENSSBOG00000024171.1"/>
</dbReference>
<dbReference type="GO" id="GO:0001731">
    <property type="term" value="P:formation of translation preinitiation complex"/>
    <property type="evidence" value="ECO:0007669"/>
    <property type="project" value="TreeGrafter"/>
</dbReference>
<feature type="domain" description="SUI1" evidence="4">
    <location>
        <begin position="93"/>
        <end position="153"/>
    </location>
</feature>
<name>A0A2K6T5G1_SAIBB</name>
<dbReference type="AlphaFoldDB" id="A0A2K6T5G1"/>
<dbReference type="PANTHER" id="PTHR12789:SF0">
    <property type="entry name" value="DENSITY-REGULATED PROTEIN"/>
    <property type="match status" value="1"/>
</dbReference>
<feature type="region of interest" description="Disordered" evidence="3">
    <location>
        <begin position="55"/>
        <end position="91"/>
    </location>
</feature>
<dbReference type="PANTHER" id="PTHR12789">
    <property type="entry name" value="DENSITY-REGULATED PROTEIN HOMOLOG"/>
    <property type="match status" value="1"/>
</dbReference>
<evidence type="ECO:0000256" key="3">
    <source>
        <dbReference type="SAM" id="MobiDB-lite"/>
    </source>
</evidence>
<evidence type="ECO:0000256" key="2">
    <source>
        <dbReference type="ARBA" id="ARBA00022540"/>
    </source>
</evidence>
<feature type="compositionally biased region" description="Basic residues" evidence="3">
    <location>
        <begin position="82"/>
        <end position="91"/>
    </location>
</feature>
<feature type="compositionally biased region" description="Basic and acidic residues" evidence="3">
    <location>
        <begin position="13"/>
        <end position="24"/>
    </location>
</feature>
<keyword evidence="6" id="KW-1185">Reference proteome</keyword>
<dbReference type="SUPFAM" id="SSF55159">
    <property type="entry name" value="eIF1-like"/>
    <property type="match status" value="1"/>
</dbReference>
<evidence type="ECO:0000256" key="1">
    <source>
        <dbReference type="ARBA" id="ARBA00007514"/>
    </source>
</evidence>
<comment type="similarity">
    <text evidence="1">Belongs to the DENR family.</text>
</comment>
<dbReference type="InterPro" id="IPR001950">
    <property type="entry name" value="SUI1"/>
</dbReference>
<dbReference type="GO" id="GO:0003729">
    <property type="term" value="F:mRNA binding"/>
    <property type="evidence" value="ECO:0007669"/>
    <property type="project" value="TreeGrafter"/>
</dbReference>
<protein>
    <recommendedName>
        <fullName evidence="4">SUI1 domain-containing protein</fullName>
    </recommendedName>
</protein>
<dbReference type="GO" id="GO:0002188">
    <property type="term" value="P:translation reinitiation"/>
    <property type="evidence" value="ECO:0007669"/>
    <property type="project" value="TreeGrafter"/>
</dbReference>
<feature type="compositionally biased region" description="Polar residues" evidence="3">
    <location>
        <begin position="56"/>
        <end position="68"/>
    </location>
</feature>
<dbReference type="InterPro" id="IPR036877">
    <property type="entry name" value="SUI1_dom_sf"/>
</dbReference>
<dbReference type="OMA" id="RRANIPR"/>
<dbReference type="CDD" id="cd11607">
    <property type="entry name" value="DENR_C"/>
    <property type="match status" value="1"/>
</dbReference>
<dbReference type="PROSITE" id="PS50296">
    <property type="entry name" value="SUI1"/>
    <property type="match status" value="1"/>
</dbReference>
<keyword evidence="2" id="KW-0648">Protein biosynthesis</keyword>
<dbReference type="GeneTree" id="ENSGT00390000014349"/>
<evidence type="ECO:0000313" key="6">
    <source>
        <dbReference type="Proteomes" id="UP000233220"/>
    </source>
</evidence>
<dbReference type="InterPro" id="IPR050318">
    <property type="entry name" value="DENR/SUI1_TIF"/>
</dbReference>
<accession>A0A2K6T5G1</accession>
<evidence type="ECO:0000259" key="4">
    <source>
        <dbReference type="PROSITE" id="PS50296"/>
    </source>
</evidence>
<feature type="region of interest" description="Disordered" evidence="3">
    <location>
        <begin position="1"/>
        <end position="24"/>
    </location>
</feature>
<dbReference type="STRING" id="39432.ENSSBOP00000014863"/>
<dbReference type="InterPro" id="IPR046447">
    <property type="entry name" value="DENR_C"/>
</dbReference>
<reference evidence="5" key="2">
    <citation type="submission" date="2025-09" db="UniProtKB">
        <authorList>
            <consortium name="Ensembl"/>
        </authorList>
    </citation>
    <scope>IDENTIFICATION</scope>
</reference>
<dbReference type="Pfam" id="PF01253">
    <property type="entry name" value="SUI1"/>
    <property type="match status" value="1"/>
</dbReference>
<dbReference type="GO" id="GO:0003743">
    <property type="term" value="F:translation initiation factor activity"/>
    <property type="evidence" value="ECO:0007669"/>
    <property type="project" value="UniProtKB-KW"/>
</dbReference>
<keyword evidence="2" id="KW-0396">Initiation factor</keyword>
<organism evidence="5 6">
    <name type="scientific">Saimiri boliviensis boliviensis</name>
    <name type="common">Bolivian squirrel monkey</name>
    <dbReference type="NCBI Taxonomy" id="39432"/>
    <lineage>
        <taxon>Eukaryota</taxon>
        <taxon>Metazoa</taxon>
        <taxon>Chordata</taxon>
        <taxon>Craniata</taxon>
        <taxon>Vertebrata</taxon>
        <taxon>Euteleostomi</taxon>
        <taxon>Mammalia</taxon>
        <taxon>Eutheria</taxon>
        <taxon>Euarchontoglires</taxon>
        <taxon>Primates</taxon>
        <taxon>Haplorrhini</taxon>
        <taxon>Platyrrhini</taxon>
        <taxon>Cebidae</taxon>
        <taxon>Saimiriinae</taxon>
        <taxon>Saimiri</taxon>
    </lineage>
</organism>
<sequence length="167" mass="18300">MAADISESSGADCKGDPGNRAKLDTDCPLRVLYCGVSSLPRTMVREEFPNEFANLTVKNSPKQETGISEGQGTAGEEEEKKKQKRGRRANIPRAKERHVARVCGLATFEIDLKEAKDFFAQKFSCGASVTGENEIIIQADFTDNIIDVIQENDDDSVDSVEDLGEVK</sequence>
<dbReference type="Proteomes" id="UP000233220">
    <property type="component" value="Unplaced"/>
</dbReference>
<reference evidence="5" key="1">
    <citation type="submission" date="2025-08" db="UniProtKB">
        <authorList>
            <consortium name="Ensembl"/>
        </authorList>
    </citation>
    <scope>IDENTIFICATION</scope>
</reference>
<dbReference type="Gene3D" id="3.30.780.10">
    <property type="entry name" value="SUI1-like domain"/>
    <property type="match status" value="1"/>
</dbReference>
<evidence type="ECO:0000313" key="5">
    <source>
        <dbReference type="Ensembl" id="ENSSBOP00000014863.1"/>
    </source>
</evidence>